<evidence type="ECO:0000256" key="1">
    <source>
        <dbReference type="ARBA" id="ARBA00022670"/>
    </source>
</evidence>
<evidence type="ECO:0000313" key="5">
    <source>
        <dbReference type="EMBL" id="TRZ16496.1"/>
    </source>
</evidence>
<feature type="domain" description="dUTPase-like" evidence="4">
    <location>
        <begin position="175"/>
        <end position="247"/>
    </location>
</feature>
<sequence>MELSRQRVPEELCLQQGRAVELSWQRVPEELSRPQGRAVELSRQRVPEELCLQQGRAVELSRRWVPMELSRRPVPVGLCREPGGAGQVAAQAAQAAQAAEAAGRARGRAGGQHRPGPALGLGAPSFQGRLRLLGRAAGKGKRDRAWSLSEEIGKRQNQRAIQPPCRDTNSSCTAASDLHPATFGSLDLDLEATVDISIKDNCTVPIPTGVKGPVTYQGQPVPALLLGRSSTFLKGLDITVGFIDADFT</sequence>
<dbReference type="Proteomes" id="UP000796761">
    <property type="component" value="Unassembled WGS sequence"/>
</dbReference>
<dbReference type="Gene3D" id="2.70.40.10">
    <property type="match status" value="1"/>
</dbReference>
<dbReference type="PANTHER" id="PTHR19422:SF123">
    <property type="entry name" value="RT1 CLASS I, LOCUS CE15"/>
    <property type="match status" value="1"/>
</dbReference>
<dbReference type="GO" id="GO:0006508">
    <property type="term" value="P:proteolysis"/>
    <property type="evidence" value="ECO:0007669"/>
    <property type="project" value="UniProtKB-KW"/>
</dbReference>
<proteinExistence type="predicted"/>
<dbReference type="InterPro" id="IPR051592">
    <property type="entry name" value="HERV-K_Pro_peptidase_A2"/>
</dbReference>
<dbReference type="Pfam" id="PF00692">
    <property type="entry name" value="dUTPase"/>
    <property type="match status" value="1"/>
</dbReference>
<name>A0A8K1GEF7_9PASS</name>
<evidence type="ECO:0000256" key="3">
    <source>
        <dbReference type="SAM" id="MobiDB-lite"/>
    </source>
</evidence>
<keyword evidence="2" id="KW-0378">Hydrolase</keyword>
<feature type="non-terminal residue" evidence="5">
    <location>
        <position position="1"/>
    </location>
</feature>
<dbReference type="InterPro" id="IPR029054">
    <property type="entry name" value="dUTPase-like"/>
</dbReference>
<dbReference type="SUPFAM" id="SSF51283">
    <property type="entry name" value="dUTPase-like"/>
    <property type="match status" value="1"/>
</dbReference>
<evidence type="ECO:0000256" key="2">
    <source>
        <dbReference type="ARBA" id="ARBA00022750"/>
    </source>
</evidence>
<dbReference type="EMBL" id="SWJQ01000309">
    <property type="protein sequence ID" value="TRZ16496.1"/>
    <property type="molecule type" value="Genomic_DNA"/>
</dbReference>
<keyword evidence="6" id="KW-1185">Reference proteome</keyword>
<feature type="region of interest" description="Disordered" evidence="3">
    <location>
        <begin position="99"/>
        <end position="123"/>
    </location>
</feature>
<dbReference type="AlphaFoldDB" id="A0A8K1GEF7"/>
<keyword evidence="2" id="KW-0064">Aspartyl protease</keyword>
<protein>
    <recommendedName>
        <fullName evidence="4">dUTPase-like domain-containing protein</fullName>
    </recommendedName>
</protein>
<dbReference type="PANTHER" id="PTHR19422">
    <property type="entry name" value="GAG RETROVIRAL POLYPROTEIN"/>
    <property type="match status" value="1"/>
</dbReference>
<keyword evidence="1" id="KW-0645">Protease</keyword>
<evidence type="ECO:0000313" key="6">
    <source>
        <dbReference type="Proteomes" id="UP000796761"/>
    </source>
</evidence>
<organism evidence="5 6">
    <name type="scientific">Zosterops borbonicus</name>
    <dbReference type="NCBI Taxonomy" id="364589"/>
    <lineage>
        <taxon>Eukaryota</taxon>
        <taxon>Metazoa</taxon>
        <taxon>Chordata</taxon>
        <taxon>Craniata</taxon>
        <taxon>Vertebrata</taxon>
        <taxon>Euteleostomi</taxon>
        <taxon>Archelosauria</taxon>
        <taxon>Archosauria</taxon>
        <taxon>Dinosauria</taxon>
        <taxon>Saurischia</taxon>
        <taxon>Theropoda</taxon>
        <taxon>Coelurosauria</taxon>
        <taxon>Aves</taxon>
        <taxon>Neognathae</taxon>
        <taxon>Neoaves</taxon>
        <taxon>Telluraves</taxon>
        <taxon>Australaves</taxon>
        <taxon>Passeriformes</taxon>
        <taxon>Sylvioidea</taxon>
        <taxon>Zosteropidae</taxon>
        <taxon>Zosterops</taxon>
    </lineage>
</organism>
<gene>
    <name evidence="5" type="ORF">HGM15179_010549</name>
</gene>
<dbReference type="OrthoDB" id="9900537at2759"/>
<accession>A0A8K1GEF7</accession>
<dbReference type="InterPro" id="IPR036157">
    <property type="entry name" value="dUTPase-like_sf"/>
</dbReference>
<dbReference type="GO" id="GO:0004190">
    <property type="term" value="F:aspartic-type endopeptidase activity"/>
    <property type="evidence" value="ECO:0007669"/>
    <property type="project" value="UniProtKB-KW"/>
</dbReference>
<reference evidence="5" key="1">
    <citation type="submission" date="2019-04" db="EMBL/GenBank/DDBJ databases">
        <title>Genome assembly of Zosterops borbonicus 15179.</title>
        <authorList>
            <person name="Leroy T."/>
            <person name="Anselmetti Y."/>
            <person name="Tilak M.-K."/>
            <person name="Nabholz B."/>
        </authorList>
    </citation>
    <scope>NUCLEOTIDE SEQUENCE</scope>
    <source>
        <strain evidence="5">HGM_15179</strain>
        <tissue evidence="5">Muscle</tissue>
    </source>
</reference>
<comment type="caution">
    <text evidence="5">The sequence shown here is derived from an EMBL/GenBank/DDBJ whole genome shotgun (WGS) entry which is preliminary data.</text>
</comment>
<evidence type="ECO:0000259" key="4">
    <source>
        <dbReference type="Pfam" id="PF00692"/>
    </source>
</evidence>